<gene>
    <name evidence="1" type="ORF">SAMN02745217_03498</name>
</gene>
<dbReference type="GO" id="GO:0003677">
    <property type="term" value="F:DNA binding"/>
    <property type="evidence" value="ECO:0007669"/>
    <property type="project" value="InterPro"/>
</dbReference>
<name>A0A1M7YHG9_9FIRM</name>
<dbReference type="AlphaFoldDB" id="A0A1M7YHG9"/>
<accession>A0A1M7YHG9</accession>
<dbReference type="InterPro" id="IPR010982">
    <property type="entry name" value="Lambda_DNA-bd_dom_sf"/>
</dbReference>
<reference evidence="1 2" key="1">
    <citation type="submission" date="2016-12" db="EMBL/GenBank/DDBJ databases">
        <authorList>
            <person name="Song W.-J."/>
            <person name="Kurnit D.M."/>
        </authorList>
    </citation>
    <scope>NUCLEOTIDE SEQUENCE [LARGE SCALE GENOMIC DNA]</scope>
    <source>
        <strain evidence="1 2">DSM 12503</strain>
    </source>
</reference>
<dbReference type="RefSeq" id="WP_073590139.1">
    <property type="nucleotide sequence ID" value="NZ_FRFD01000010.1"/>
</dbReference>
<keyword evidence="2" id="KW-1185">Reference proteome</keyword>
<dbReference type="OrthoDB" id="1969474at2"/>
<dbReference type="Proteomes" id="UP000184612">
    <property type="component" value="Unassembled WGS sequence"/>
</dbReference>
<dbReference type="InterPro" id="IPR001387">
    <property type="entry name" value="Cro/C1-type_HTH"/>
</dbReference>
<proteinExistence type="predicted"/>
<protein>
    <submittedName>
        <fullName evidence="1">Uncharacterized protein</fullName>
    </submittedName>
</protein>
<dbReference type="STRING" id="1121345.SAMN02745217_03498"/>
<dbReference type="CDD" id="cd00093">
    <property type="entry name" value="HTH_XRE"/>
    <property type="match status" value="1"/>
</dbReference>
<organism evidence="1 2">
    <name type="scientific">Anaerocolumna xylanovorans DSM 12503</name>
    <dbReference type="NCBI Taxonomy" id="1121345"/>
    <lineage>
        <taxon>Bacteria</taxon>
        <taxon>Bacillati</taxon>
        <taxon>Bacillota</taxon>
        <taxon>Clostridia</taxon>
        <taxon>Lachnospirales</taxon>
        <taxon>Lachnospiraceae</taxon>
        <taxon>Anaerocolumna</taxon>
    </lineage>
</organism>
<dbReference type="EMBL" id="FRFD01000010">
    <property type="protein sequence ID" value="SHO52087.1"/>
    <property type="molecule type" value="Genomic_DNA"/>
</dbReference>
<evidence type="ECO:0000313" key="1">
    <source>
        <dbReference type="EMBL" id="SHO52087.1"/>
    </source>
</evidence>
<dbReference type="Gene3D" id="1.10.260.40">
    <property type="entry name" value="lambda repressor-like DNA-binding domains"/>
    <property type="match status" value="1"/>
</dbReference>
<sequence length="470" mass="55668">MSEFSEKLESYLGRNGHNTASFAKLCGIERTVFYKYEKGKRLPQNLETVEEIADKLLLAVDEKMELIRLWNMERIGKEAFLQREGVKELLENLNEYTSFHMDSSQFVINCGISDDKTVYIAKSEIELQMYIRNILKYEALKEKFEVRMCMQPRYHFLLEALLEYSEYPALSVTQLVCFHKQKDTIVNNLKYLKEILPMAFCLPDYKLKVYYEHAEHHINSMSVLPNIILTGEFVILFSYGGKEGIIYREREIYGFYSELYENMSKQCKCISTNCGTVEEYMNSIMNKNFMYFINQNPCFGIGFTREFLDKMLIQEIPDRDALIENIISDIERRTVEYEKHACEAFFTKKGVVQFMKTGRDNEYPPELYRQLTEAESRELIQSLCDSRTLFYVHNRLFDDMKFHYESDVIIHIEIGGGVIFQKPDGQFRRKFVTLEESSINEMFVDFFENLDKMQYIKSEEETIEYLRSLL</sequence>
<evidence type="ECO:0000313" key="2">
    <source>
        <dbReference type="Proteomes" id="UP000184612"/>
    </source>
</evidence>